<dbReference type="PANTHER" id="PTHR46609">
    <property type="entry name" value="EXONUCLEASE, PHAGE-TYPE/RECB, C-TERMINAL DOMAIN-CONTAINING PROTEIN"/>
    <property type="match status" value="1"/>
</dbReference>
<dbReference type="InterPro" id="IPR011335">
    <property type="entry name" value="Restrct_endonuc-II-like"/>
</dbReference>
<feature type="domain" description="YqaJ viral recombinase" evidence="1">
    <location>
        <begin position="10"/>
        <end position="113"/>
    </location>
</feature>
<sequence>MEGHDLGKVQAVQWGKQHEKVTVLAFETTTGMKVTPAGLYLDLCGFIGVSPDGFVNGDTLIQIKCPFKFRNTSLQQALRNDRSYIVHINEKNERQVNSIHEYWHQIQGALHLTLRNKCLLVIWTPGECEIIEICKDEDWKENIPVLQNFYLTKFVPYILGQ</sequence>
<dbReference type="SUPFAM" id="SSF52980">
    <property type="entry name" value="Restriction endonuclease-like"/>
    <property type="match status" value="1"/>
</dbReference>
<dbReference type="Pfam" id="PF09588">
    <property type="entry name" value="YqaJ"/>
    <property type="match status" value="1"/>
</dbReference>
<dbReference type="InterPro" id="IPR011604">
    <property type="entry name" value="PDDEXK-like_dom_sf"/>
</dbReference>
<dbReference type="EMBL" id="JASPKY010000359">
    <property type="protein sequence ID" value="KAK9704004.1"/>
    <property type="molecule type" value="Genomic_DNA"/>
</dbReference>
<dbReference type="CDD" id="cd22343">
    <property type="entry name" value="PDDEXK_lambda_exonuclease-like"/>
    <property type="match status" value="1"/>
</dbReference>
<evidence type="ECO:0000313" key="2">
    <source>
        <dbReference type="EMBL" id="KAK9704004.1"/>
    </source>
</evidence>
<protein>
    <submittedName>
        <fullName evidence="2">YqaJ-like viral recombinase domain</fullName>
    </submittedName>
</protein>
<accession>A0AAW1JJ54</accession>
<dbReference type="GO" id="GO:0006281">
    <property type="term" value="P:DNA repair"/>
    <property type="evidence" value="ECO:0007669"/>
    <property type="project" value="UniProtKB-ARBA"/>
</dbReference>
<dbReference type="PANTHER" id="PTHR46609:SF8">
    <property type="entry name" value="YQAJ VIRAL RECOMBINASE DOMAIN-CONTAINING PROTEIN"/>
    <property type="match status" value="1"/>
</dbReference>
<dbReference type="InterPro" id="IPR019080">
    <property type="entry name" value="YqaJ_viral_recombinase"/>
</dbReference>
<dbReference type="Gene3D" id="3.90.320.10">
    <property type="match status" value="1"/>
</dbReference>
<evidence type="ECO:0000313" key="3">
    <source>
        <dbReference type="Proteomes" id="UP001458880"/>
    </source>
</evidence>
<evidence type="ECO:0000259" key="1">
    <source>
        <dbReference type="Pfam" id="PF09588"/>
    </source>
</evidence>
<organism evidence="2 3">
    <name type="scientific">Popillia japonica</name>
    <name type="common">Japanese beetle</name>
    <dbReference type="NCBI Taxonomy" id="7064"/>
    <lineage>
        <taxon>Eukaryota</taxon>
        <taxon>Metazoa</taxon>
        <taxon>Ecdysozoa</taxon>
        <taxon>Arthropoda</taxon>
        <taxon>Hexapoda</taxon>
        <taxon>Insecta</taxon>
        <taxon>Pterygota</taxon>
        <taxon>Neoptera</taxon>
        <taxon>Endopterygota</taxon>
        <taxon>Coleoptera</taxon>
        <taxon>Polyphaga</taxon>
        <taxon>Scarabaeiformia</taxon>
        <taxon>Scarabaeidae</taxon>
        <taxon>Rutelinae</taxon>
        <taxon>Popillia</taxon>
    </lineage>
</organism>
<proteinExistence type="predicted"/>
<name>A0AAW1JJ54_POPJA</name>
<reference evidence="2 3" key="1">
    <citation type="journal article" date="2024" name="BMC Genomics">
        <title>De novo assembly and annotation of Popillia japonica's genome with initial clues to its potential as an invasive pest.</title>
        <authorList>
            <person name="Cucini C."/>
            <person name="Boschi S."/>
            <person name="Funari R."/>
            <person name="Cardaioli E."/>
            <person name="Iannotti N."/>
            <person name="Marturano G."/>
            <person name="Paoli F."/>
            <person name="Bruttini M."/>
            <person name="Carapelli A."/>
            <person name="Frati F."/>
            <person name="Nardi F."/>
        </authorList>
    </citation>
    <scope>NUCLEOTIDE SEQUENCE [LARGE SCALE GENOMIC DNA]</scope>
    <source>
        <strain evidence="2">DMR45628</strain>
    </source>
</reference>
<gene>
    <name evidence="2" type="ORF">QE152_g28557</name>
</gene>
<dbReference type="Proteomes" id="UP001458880">
    <property type="component" value="Unassembled WGS sequence"/>
</dbReference>
<dbReference type="AlphaFoldDB" id="A0AAW1JJ54"/>
<comment type="caution">
    <text evidence="2">The sequence shown here is derived from an EMBL/GenBank/DDBJ whole genome shotgun (WGS) entry which is preliminary data.</text>
</comment>
<dbReference type="InterPro" id="IPR051703">
    <property type="entry name" value="NF-kappa-B_Signaling_Reg"/>
</dbReference>
<keyword evidence="3" id="KW-1185">Reference proteome</keyword>